<sequence>MTCSFHSASFEKLVDGVSAEPFPHLIFLIFSCGFAVGAMEAPRTPLQLSAQHFSLTGISLVYVPMYCKLQERGNAVFAHCSFPHIGTWQPCSERLCSEWGTRPGVQHILPHTQGWGGLLGPVWF</sequence>
<protein>
    <submittedName>
        <fullName evidence="1">Uncharacterized protein</fullName>
    </submittedName>
</protein>
<accession>A0A7J7TIP7</accession>
<dbReference type="EMBL" id="JABWUV010000016">
    <property type="protein sequence ID" value="KAF6300578.1"/>
    <property type="molecule type" value="Genomic_DNA"/>
</dbReference>
<evidence type="ECO:0000313" key="1">
    <source>
        <dbReference type="EMBL" id="KAF6300578.1"/>
    </source>
</evidence>
<organism evidence="1 2">
    <name type="scientific">Myotis myotis</name>
    <name type="common">Greater mouse-eared bat</name>
    <name type="synonym">Vespertilio myotis</name>
    <dbReference type="NCBI Taxonomy" id="51298"/>
    <lineage>
        <taxon>Eukaryota</taxon>
        <taxon>Metazoa</taxon>
        <taxon>Chordata</taxon>
        <taxon>Craniata</taxon>
        <taxon>Vertebrata</taxon>
        <taxon>Euteleostomi</taxon>
        <taxon>Mammalia</taxon>
        <taxon>Eutheria</taxon>
        <taxon>Laurasiatheria</taxon>
        <taxon>Chiroptera</taxon>
        <taxon>Yangochiroptera</taxon>
        <taxon>Vespertilionidae</taxon>
        <taxon>Myotis</taxon>
    </lineage>
</organism>
<proteinExistence type="predicted"/>
<gene>
    <name evidence="1" type="ORF">mMyoMyo1_009052</name>
</gene>
<name>A0A7J7TIP7_MYOMY</name>
<dbReference type="AlphaFoldDB" id="A0A7J7TIP7"/>
<reference evidence="1 2" key="1">
    <citation type="journal article" date="2020" name="Nature">
        <title>Six reference-quality genomes reveal evolution of bat adaptations.</title>
        <authorList>
            <person name="Jebb D."/>
            <person name="Huang Z."/>
            <person name="Pippel M."/>
            <person name="Hughes G.M."/>
            <person name="Lavrichenko K."/>
            <person name="Devanna P."/>
            <person name="Winkler S."/>
            <person name="Jermiin L.S."/>
            <person name="Skirmuntt E.C."/>
            <person name="Katzourakis A."/>
            <person name="Burkitt-Gray L."/>
            <person name="Ray D.A."/>
            <person name="Sullivan K.A.M."/>
            <person name="Roscito J.G."/>
            <person name="Kirilenko B.M."/>
            <person name="Davalos L.M."/>
            <person name="Corthals A.P."/>
            <person name="Power M.L."/>
            <person name="Jones G."/>
            <person name="Ransome R.D."/>
            <person name="Dechmann D.K.N."/>
            <person name="Locatelli A.G."/>
            <person name="Puechmaille S.J."/>
            <person name="Fedrigo O."/>
            <person name="Jarvis E.D."/>
            <person name="Hiller M."/>
            <person name="Vernes S.C."/>
            <person name="Myers E.W."/>
            <person name="Teeling E.C."/>
        </authorList>
    </citation>
    <scope>NUCLEOTIDE SEQUENCE [LARGE SCALE GENOMIC DNA]</scope>
    <source>
        <strain evidence="1">MMyoMyo1</strain>
        <tissue evidence="1">Flight muscle</tissue>
    </source>
</reference>
<keyword evidence="2" id="KW-1185">Reference proteome</keyword>
<dbReference type="Proteomes" id="UP000527355">
    <property type="component" value="Unassembled WGS sequence"/>
</dbReference>
<evidence type="ECO:0000313" key="2">
    <source>
        <dbReference type="Proteomes" id="UP000527355"/>
    </source>
</evidence>
<comment type="caution">
    <text evidence="1">The sequence shown here is derived from an EMBL/GenBank/DDBJ whole genome shotgun (WGS) entry which is preliminary data.</text>
</comment>